<sequence length="181" mass="20517">MAFHLEIDNNLVRVCKLFFKNTLAITDRMIRTTIAKIQNGLLNEERRGQHGKQRKLNPAIEESIGKHIESFSQIESTTSEIKRAVNTSMDQCTFCEAFNNADIQQKILMQAEELCTVACFDSQAILPNPCGEMSDFYYKSKLATLANRRTNEVATCVFNFLIDEFEGCGDIILFSDNCIQA</sequence>
<keyword evidence="2" id="KW-1185">Reference proteome</keyword>
<proteinExistence type="predicted"/>
<dbReference type="OrthoDB" id="6774481at2759"/>
<dbReference type="PANTHER" id="PTHR10773">
    <property type="entry name" value="DNA-DIRECTED RNA POLYMERASES I, II, AND III SUBUNIT RPABC2"/>
    <property type="match status" value="1"/>
</dbReference>
<dbReference type="Proteomes" id="UP000801492">
    <property type="component" value="Unassembled WGS sequence"/>
</dbReference>
<evidence type="ECO:0000313" key="1">
    <source>
        <dbReference type="EMBL" id="KAF2879968.1"/>
    </source>
</evidence>
<reference evidence="1" key="1">
    <citation type="submission" date="2019-08" db="EMBL/GenBank/DDBJ databases">
        <title>The genome of the North American firefly Photinus pyralis.</title>
        <authorList>
            <consortium name="Photinus pyralis genome working group"/>
            <person name="Fallon T.R."/>
            <person name="Sander Lower S.E."/>
            <person name="Weng J.-K."/>
        </authorList>
    </citation>
    <scope>NUCLEOTIDE SEQUENCE</scope>
    <source>
        <strain evidence="1">TRF0915ILg1</strain>
        <tissue evidence="1">Whole body</tissue>
    </source>
</reference>
<dbReference type="AlphaFoldDB" id="A0A8K0C4J6"/>
<dbReference type="PANTHER" id="PTHR10773:SF19">
    <property type="match status" value="1"/>
</dbReference>
<protein>
    <submittedName>
        <fullName evidence="1">Uncharacterized protein</fullName>
    </submittedName>
</protein>
<dbReference type="EMBL" id="VTPC01091046">
    <property type="protein sequence ID" value="KAF2879968.1"/>
    <property type="molecule type" value="Genomic_DNA"/>
</dbReference>
<gene>
    <name evidence="1" type="ORF">ILUMI_26201</name>
</gene>
<organism evidence="1 2">
    <name type="scientific">Ignelater luminosus</name>
    <name type="common">Cucubano</name>
    <name type="synonym">Pyrophorus luminosus</name>
    <dbReference type="NCBI Taxonomy" id="2038154"/>
    <lineage>
        <taxon>Eukaryota</taxon>
        <taxon>Metazoa</taxon>
        <taxon>Ecdysozoa</taxon>
        <taxon>Arthropoda</taxon>
        <taxon>Hexapoda</taxon>
        <taxon>Insecta</taxon>
        <taxon>Pterygota</taxon>
        <taxon>Neoptera</taxon>
        <taxon>Endopterygota</taxon>
        <taxon>Coleoptera</taxon>
        <taxon>Polyphaga</taxon>
        <taxon>Elateriformia</taxon>
        <taxon>Elateroidea</taxon>
        <taxon>Elateridae</taxon>
        <taxon>Agrypninae</taxon>
        <taxon>Pyrophorini</taxon>
        <taxon>Ignelater</taxon>
    </lineage>
</organism>
<name>A0A8K0C4J6_IGNLU</name>
<evidence type="ECO:0000313" key="2">
    <source>
        <dbReference type="Proteomes" id="UP000801492"/>
    </source>
</evidence>
<accession>A0A8K0C4J6</accession>
<comment type="caution">
    <text evidence="1">The sequence shown here is derived from an EMBL/GenBank/DDBJ whole genome shotgun (WGS) entry which is preliminary data.</text>
</comment>